<organism evidence="13 14">
    <name type="scientific">Ophiocordyceps camponoti-floridani</name>
    <dbReference type="NCBI Taxonomy" id="2030778"/>
    <lineage>
        <taxon>Eukaryota</taxon>
        <taxon>Fungi</taxon>
        <taxon>Dikarya</taxon>
        <taxon>Ascomycota</taxon>
        <taxon>Pezizomycotina</taxon>
        <taxon>Sordariomycetes</taxon>
        <taxon>Hypocreomycetidae</taxon>
        <taxon>Hypocreales</taxon>
        <taxon>Ophiocordycipitaceae</taxon>
        <taxon>Ophiocordyceps</taxon>
    </lineage>
</organism>
<feature type="domain" description="SP-RING-type" evidence="12">
    <location>
        <begin position="250"/>
        <end position="335"/>
    </location>
</feature>
<dbReference type="GO" id="GO:0016925">
    <property type="term" value="P:protein sumoylation"/>
    <property type="evidence" value="ECO:0007669"/>
    <property type="project" value="UniProtKB-UniPathway"/>
</dbReference>
<dbReference type="Proteomes" id="UP000562929">
    <property type="component" value="Unassembled WGS sequence"/>
</dbReference>
<dbReference type="InterPro" id="IPR026846">
    <property type="entry name" value="Nse2(Mms21)"/>
</dbReference>
<dbReference type="GO" id="GO:0061665">
    <property type="term" value="F:SUMO ligase activity"/>
    <property type="evidence" value="ECO:0007669"/>
    <property type="project" value="TreeGrafter"/>
</dbReference>
<dbReference type="OrthoDB" id="26899at2759"/>
<dbReference type="SUPFAM" id="SSF57850">
    <property type="entry name" value="RING/U-box"/>
    <property type="match status" value="1"/>
</dbReference>
<evidence type="ECO:0000256" key="3">
    <source>
        <dbReference type="ARBA" id="ARBA00008212"/>
    </source>
</evidence>
<accession>A0A8H4VGZ8</accession>
<dbReference type="Pfam" id="PF11789">
    <property type="entry name" value="zf-Nse"/>
    <property type="match status" value="1"/>
</dbReference>
<protein>
    <submittedName>
        <fullName evidence="13">Zinc finger, RING/FYVE/PHD-type</fullName>
    </submittedName>
</protein>
<evidence type="ECO:0000256" key="1">
    <source>
        <dbReference type="ARBA" id="ARBA00004123"/>
    </source>
</evidence>
<dbReference type="PANTHER" id="PTHR21330:SF1">
    <property type="entry name" value="E3 SUMO-PROTEIN LIGASE NSE2"/>
    <property type="match status" value="1"/>
</dbReference>
<evidence type="ECO:0000256" key="6">
    <source>
        <dbReference type="ARBA" id="ARBA00022771"/>
    </source>
</evidence>
<evidence type="ECO:0000313" key="13">
    <source>
        <dbReference type="EMBL" id="KAF4595573.1"/>
    </source>
</evidence>
<comment type="similarity">
    <text evidence="3">Belongs to the NSE2 family.</text>
</comment>
<feature type="region of interest" description="Disordered" evidence="11">
    <location>
        <begin position="141"/>
        <end position="167"/>
    </location>
</feature>
<dbReference type="AlphaFoldDB" id="A0A8H4VGZ8"/>
<dbReference type="GO" id="GO:0000724">
    <property type="term" value="P:double-strand break repair via homologous recombination"/>
    <property type="evidence" value="ECO:0007669"/>
    <property type="project" value="InterPro"/>
</dbReference>
<feature type="region of interest" description="Disordered" evidence="11">
    <location>
        <begin position="206"/>
        <end position="252"/>
    </location>
</feature>
<keyword evidence="5" id="KW-0479">Metal-binding</keyword>
<keyword evidence="7" id="KW-0833">Ubl conjugation pathway</keyword>
<keyword evidence="4" id="KW-0808">Transferase</keyword>
<dbReference type="GO" id="GO:0008270">
    <property type="term" value="F:zinc ion binding"/>
    <property type="evidence" value="ECO:0007669"/>
    <property type="project" value="UniProtKB-KW"/>
</dbReference>
<dbReference type="Gene3D" id="3.30.40.10">
    <property type="entry name" value="Zinc/RING finger domain, C3HC4 (zinc finger)"/>
    <property type="match status" value="1"/>
</dbReference>
<keyword evidence="9" id="KW-0539">Nucleus</keyword>
<reference evidence="13 14" key="1">
    <citation type="journal article" date="2020" name="G3 (Bethesda)">
        <title>Genetic Underpinnings of Host Manipulation by Ophiocordyceps as Revealed by Comparative Transcriptomics.</title>
        <authorList>
            <person name="Will I."/>
            <person name="Das B."/>
            <person name="Trinh T."/>
            <person name="Brachmann A."/>
            <person name="Ohm R.A."/>
            <person name="de Bekker C."/>
        </authorList>
    </citation>
    <scope>NUCLEOTIDE SEQUENCE [LARGE SCALE GENOMIC DNA]</scope>
    <source>
        <strain evidence="13 14">EC05</strain>
    </source>
</reference>
<proteinExistence type="inferred from homology"/>
<evidence type="ECO:0000259" key="12">
    <source>
        <dbReference type="PROSITE" id="PS51044"/>
    </source>
</evidence>
<dbReference type="InterPro" id="IPR013083">
    <property type="entry name" value="Znf_RING/FYVE/PHD"/>
</dbReference>
<comment type="pathway">
    <text evidence="2">Protein modification; protein sumoylation.</text>
</comment>
<dbReference type="CDD" id="cd16651">
    <property type="entry name" value="SPL-RING_NSE2"/>
    <property type="match status" value="1"/>
</dbReference>
<dbReference type="PROSITE" id="PS51044">
    <property type="entry name" value="ZF_SP_RING"/>
    <property type="match status" value="1"/>
</dbReference>
<comment type="subcellular location">
    <subcellularLocation>
        <location evidence="1">Nucleus</location>
    </subcellularLocation>
</comment>
<gene>
    <name evidence="13" type="ORF">GQ602_001186</name>
</gene>
<sequence length="356" mass="40106">MPRLVNRGTAFAGPPSLPDYQPQACPLSDAARRALTDLASNRGHALYEAQLKDCLRQLSFSVRDLNERLCDQRERLDALRSRRQQRGSEVSDEERRLEEHLASFSAHVDDLTRRSERAVRDCIDKRTELEDEAAVLDKVCNDAATRPPPPPDEDDDTKPQPVTSTLETFRKRKAEKLDEYTSSLSPYQRYARNNDYAAFKKSWHDAAAGKDGPPLPDASKWFRSDGQPVMDRPDASADDAGDGDGDGGDDDDDIAVAREVISINCPLTLCPMVEPYSNNKCKHTFEKAAISDYLSGQGALQCPQTGCSQMFSCADFDSDFYLDHAMLRRIQRVQETRRNRELEDDDDDHDNDNDDK</sequence>
<feature type="region of interest" description="Disordered" evidence="11">
    <location>
        <begin position="333"/>
        <end position="356"/>
    </location>
</feature>
<feature type="compositionally biased region" description="Acidic residues" evidence="11">
    <location>
        <begin position="236"/>
        <end position="252"/>
    </location>
</feature>
<dbReference type="EMBL" id="JAACLJ010000001">
    <property type="protein sequence ID" value="KAF4595573.1"/>
    <property type="molecule type" value="Genomic_DNA"/>
</dbReference>
<evidence type="ECO:0000256" key="5">
    <source>
        <dbReference type="ARBA" id="ARBA00022723"/>
    </source>
</evidence>
<name>A0A8H4VGZ8_9HYPO</name>
<keyword evidence="14" id="KW-1185">Reference proteome</keyword>
<evidence type="ECO:0000256" key="4">
    <source>
        <dbReference type="ARBA" id="ARBA00022679"/>
    </source>
</evidence>
<evidence type="ECO:0000256" key="2">
    <source>
        <dbReference type="ARBA" id="ARBA00004718"/>
    </source>
</evidence>
<dbReference type="UniPathway" id="UPA00886"/>
<keyword evidence="8" id="KW-0862">Zinc</keyword>
<evidence type="ECO:0000256" key="9">
    <source>
        <dbReference type="ARBA" id="ARBA00023242"/>
    </source>
</evidence>
<dbReference type="InterPro" id="IPR004181">
    <property type="entry name" value="Znf_MIZ"/>
</dbReference>
<dbReference type="GO" id="GO:0005634">
    <property type="term" value="C:nucleus"/>
    <property type="evidence" value="ECO:0007669"/>
    <property type="project" value="UniProtKB-SubCell"/>
</dbReference>
<evidence type="ECO:0000256" key="10">
    <source>
        <dbReference type="PROSITE-ProRule" id="PRU00452"/>
    </source>
</evidence>
<keyword evidence="6 10" id="KW-0863">Zinc-finger</keyword>
<evidence type="ECO:0000256" key="11">
    <source>
        <dbReference type="SAM" id="MobiDB-lite"/>
    </source>
</evidence>
<evidence type="ECO:0000256" key="7">
    <source>
        <dbReference type="ARBA" id="ARBA00022786"/>
    </source>
</evidence>
<feature type="compositionally biased region" description="Acidic residues" evidence="11">
    <location>
        <begin position="342"/>
        <end position="356"/>
    </location>
</feature>
<evidence type="ECO:0000313" key="14">
    <source>
        <dbReference type="Proteomes" id="UP000562929"/>
    </source>
</evidence>
<comment type="caution">
    <text evidence="13">The sequence shown here is derived from an EMBL/GenBank/DDBJ whole genome shotgun (WGS) entry which is preliminary data.</text>
</comment>
<evidence type="ECO:0000256" key="8">
    <source>
        <dbReference type="ARBA" id="ARBA00022833"/>
    </source>
</evidence>
<dbReference type="GO" id="GO:0030915">
    <property type="term" value="C:Smc5-Smc6 complex"/>
    <property type="evidence" value="ECO:0007669"/>
    <property type="project" value="InterPro"/>
</dbReference>
<dbReference type="PANTHER" id="PTHR21330">
    <property type="entry name" value="E3 SUMO-PROTEIN LIGASE NSE2"/>
    <property type="match status" value="1"/>
</dbReference>